<comment type="caution">
    <text evidence="4">The sequence shown here is derived from an EMBL/GenBank/DDBJ whole genome shotgun (WGS) entry which is preliminary data.</text>
</comment>
<dbReference type="InterPro" id="IPR043427">
    <property type="entry name" value="YscJ/FliF"/>
</dbReference>
<organism evidence="4">
    <name type="scientific">bioreactor metagenome</name>
    <dbReference type="NCBI Taxonomy" id="1076179"/>
    <lineage>
        <taxon>unclassified sequences</taxon>
        <taxon>metagenomes</taxon>
        <taxon>ecological metagenomes</taxon>
    </lineage>
</organism>
<accession>A0A645B419</accession>
<feature type="compositionally biased region" description="Low complexity" evidence="1">
    <location>
        <begin position="120"/>
        <end position="129"/>
    </location>
</feature>
<keyword evidence="4" id="KW-0282">Flagellum</keyword>
<dbReference type="PANTHER" id="PTHR30046:SF0">
    <property type="entry name" value="FLAGELLAR M-RING PROTEIN"/>
    <property type="match status" value="1"/>
</dbReference>
<dbReference type="PANTHER" id="PTHR30046">
    <property type="entry name" value="FLAGELLAR M-RING PROTEIN"/>
    <property type="match status" value="1"/>
</dbReference>
<reference evidence="4" key="1">
    <citation type="submission" date="2019-08" db="EMBL/GenBank/DDBJ databases">
        <authorList>
            <person name="Kucharzyk K."/>
            <person name="Murdoch R.W."/>
            <person name="Higgins S."/>
            <person name="Loffler F."/>
        </authorList>
    </citation>
    <scope>NUCLEOTIDE SEQUENCE</scope>
</reference>
<keyword evidence="4" id="KW-0966">Cell projection</keyword>
<keyword evidence="4" id="KW-0969">Cilium</keyword>
<feature type="domain" description="Flagellar M-ring C-terminal" evidence="3">
    <location>
        <begin position="43"/>
        <end position="184"/>
    </location>
</feature>
<evidence type="ECO:0000256" key="1">
    <source>
        <dbReference type="SAM" id="MobiDB-lite"/>
    </source>
</evidence>
<evidence type="ECO:0000259" key="3">
    <source>
        <dbReference type="Pfam" id="PF08345"/>
    </source>
</evidence>
<dbReference type="Pfam" id="PF08345">
    <property type="entry name" value="YscJ_FliF_C"/>
    <property type="match status" value="1"/>
</dbReference>
<keyword evidence="2" id="KW-1133">Transmembrane helix</keyword>
<dbReference type="InterPro" id="IPR013556">
    <property type="entry name" value="Flag_M-ring_C"/>
</dbReference>
<feature type="transmembrane region" description="Helical" evidence="2">
    <location>
        <begin position="220"/>
        <end position="243"/>
    </location>
</feature>
<dbReference type="AlphaFoldDB" id="A0A645B419"/>
<keyword evidence="2" id="KW-0472">Membrane</keyword>
<proteinExistence type="predicted"/>
<feature type="compositionally biased region" description="Low complexity" evidence="1">
    <location>
        <begin position="94"/>
        <end position="105"/>
    </location>
</feature>
<evidence type="ECO:0000313" key="4">
    <source>
        <dbReference type="EMBL" id="MPM60179.1"/>
    </source>
</evidence>
<sequence>MIIDGDGTILNNNNEPGIGEAYTQLELINNINKLYEDKIFSLLEPVLGKNGLSVSANVVIDFTTKSKEETVYTPVTGESGIISHSEFDNKSTNGGTVAEGAAGTESNTGTPTYKEDDGTESGSSASASGSTDYLVNRMIQTIIDNGGTIKDMTVAVMINKSDLSEETEEQYRELIAYGTGISSQKVAIAHAQFLSADKEPEKPAEDNPKTIADLLGIDELMLYVIIGAALFIIVVSIIIISVIKRKIKNKKLQQIMAEASKAAPKKVTDIPGEIVLGDTREKLLKKQIKDFSASNPEIVAQLLRSWMKEDDAK</sequence>
<feature type="region of interest" description="Disordered" evidence="1">
    <location>
        <begin position="82"/>
        <end position="129"/>
    </location>
</feature>
<keyword evidence="2" id="KW-0812">Transmembrane</keyword>
<evidence type="ECO:0000256" key="2">
    <source>
        <dbReference type="SAM" id="Phobius"/>
    </source>
</evidence>
<name>A0A645B419_9ZZZZ</name>
<protein>
    <submittedName>
        <fullName evidence="4">Flagellar M-ring protein</fullName>
    </submittedName>
</protein>
<gene>
    <name evidence="4" type="primary">fliF_10</name>
    <name evidence="4" type="ORF">SDC9_107027</name>
</gene>
<dbReference type="EMBL" id="VSSQ01017668">
    <property type="protein sequence ID" value="MPM60179.1"/>
    <property type="molecule type" value="Genomic_DNA"/>
</dbReference>